<dbReference type="OrthoDB" id="3364736at2759"/>
<feature type="compositionally biased region" description="Pro residues" evidence="1">
    <location>
        <begin position="82"/>
        <end position="91"/>
    </location>
</feature>
<organism evidence="2 3">
    <name type="scientific">Gloeophyllum trabeum (strain ATCC 11539 / FP-39264 / Madison 617)</name>
    <name type="common">Brown rot fungus</name>
    <dbReference type="NCBI Taxonomy" id="670483"/>
    <lineage>
        <taxon>Eukaryota</taxon>
        <taxon>Fungi</taxon>
        <taxon>Dikarya</taxon>
        <taxon>Basidiomycota</taxon>
        <taxon>Agaricomycotina</taxon>
        <taxon>Agaricomycetes</taxon>
        <taxon>Gloeophyllales</taxon>
        <taxon>Gloeophyllaceae</taxon>
        <taxon>Gloeophyllum</taxon>
    </lineage>
</organism>
<feature type="region of interest" description="Disordered" evidence="1">
    <location>
        <begin position="68"/>
        <end position="127"/>
    </location>
</feature>
<dbReference type="HOGENOM" id="CLU_1468297_0_0_1"/>
<dbReference type="AlphaFoldDB" id="S7QB77"/>
<gene>
    <name evidence="2" type="ORF">GLOTRDRAFT_127561</name>
</gene>
<evidence type="ECO:0000313" key="3">
    <source>
        <dbReference type="Proteomes" id="UP000030669"/>
    </source>
</evidence>
<keyword evidence="3" id="KW-1185">Reference proteome</keyword>
<protein>
    <submittedName>
        <fullName evidence="2">Uncharacterized protein</fullName>
    </submittedName>
</protein>
<sequence length="184" mass="19279">MSLAAITTPFSELPGAADIAPSSHAADLASTSAFADASMLAVPSMPGPPEVGVTIRGESLTEATRTIPSNVNPLSSMMCPSFPVPSDPTPPSSNSDSSAMLPPPLPLTLPQALDRPLSPAASSNTQSVAPDRLMASLRELPELYSLSSADLHALVGQVIREEGFLQLLESLDRMWREKGFLSQL</sequence>
<dbReference type="Proteomes" id="UP000030669">
    <property type="component" value="Unassembled WGS sequence"/>
</dbReference>
<proteinExistence type="predicted"/>
<reference evidence="2 3" key="1">
    <citation type="journal article" date="2012" name="Science">
        <title>The Paleozoic origin of enzymatic lignin decomposition reconstructed from 31 fungal genomes.</title>
        <authorList>
            <person name="Floudas D."/>
            <person name="Binder M."/>
            <person name="Riley R."/>
            <person name="Barry K."/>
            <person name="Blanchette R.A."/>
            <person name="Henrissat B."/>
            <person name="Martinez A.T."/>
            <person name="Otillar R."/>
            <person name="Spatafora J.W."/>
            <person name="Yadav J.S."/>
            <person name="Aerts A."/>
            <person name="Benoit I."/>
            <person name="Boyd A."/>
            <person name="Carlson A."/>
            <person name="Copeland A."/>
            <person name="Coutinho P.M."/>
            <person name="de Vries R.P."/>
            <person name="Ferreira P."/>
            <person name="Findley K."/>
            <person name="Foster B."/>
            <person name="Gaskell J."/>
            <person name="Glotzer D."/>
            <person name="Gorecki P."/>
            <person name="Heitman J."/>
            <person name="Hesse C."/>
            <person name="Hori C."/>
            <person name="Igarashi K."/>
            <person name="Jurgens J.A."/>
            <person name="Kallen N."/>
            <person name="Kersten P."/>
            <person name="Kohler A."/>
            <person name="Kuees U."/>
            <person name="Kumar T.K.A."/>
            <person name="Kuo A."/>
            <person name="LaButti K."/>
            <person name="Larrondo L.F."/>
            <person name="Lindquist E."/>
            <person name="Ling A."/>
            <person name="Lombard V."/>
            <person name="Lucas S."/>
            <person name="Lundell T."/>
            <person name="Martin R."/>
            <person name="McLaughlin D.J."/>
            <person name="Morgenstern I."/>
            <person name="Morin E."/>
            <person name="Murat C."/>
            <person name="Nagy L.G."/>
            <person name="Nolan M."/>
            <person name="Ohm R.A."/>
            <person name="Patyshakuliyeva A."/>
            <person name="Rokas A."/>
            <person name="Ruiz-Duenas F.J."/>
            <person name="Sabat G."/>
            <person name="Salamov A."/>
            <person name="Samejima M."/>
            <person name="Schmutz J."/>
            <person name="Slot J.C."/>
            <person name="St John F."/>
            <person name="Stenlid J."/>
            <person name="Sun H."/>
            <person name="Sun S."/>
            <person name="Syed K."/>
            <person name="Tsang A."/>
            <person name="Wiebenga A."/>
            <person name="Young D."/>
            <person name="Pisabarro A."/>
            <person name="Eastwood D.C."/>
            <person name="Martin F."/>
            <person name="Cullen D."/>
            <person name="Grigoriev I.V."/>
            <person name="Hibbett D.S."/>
        </authorList>
    </citation>
    <scope>NUCLEOTIDE SEQUENCE [LARGE SCALE GENOMIC DNA]</scope>
    <source>
        <strain evidence="2 3">ATCC 11539</strain>
    </source>
</reference>
<dbReference type="KEGG" id="gtr:GLOTRDRAFT_127561"/>
<evidence type="ECO:0000256" key="1">
    <source>
        <dbReference type="SAM" id="MobiDB-lite"/>
    </source>
</evidence>
<dbReference type="EMBL" id="KB469299">
    <property type="protein sequence ID" value="EPQ57191.1"/>
    <property type="molecule type" value="Genomic_DNA"/>
</dbReference>
<dbReference type="GeneID" id="19301581"/>
<evidence type="ECO:0000313" key="2">
    <source>
        <dbReference type="EMBL" id="EPQ57191.1"/>
    </source>
</evidence>
<name>S7QB77_GLOTA</name>
<dbReference type="RefSeq" id="XP_007864330.1">
    <property type="nucleotide sequence ID" value="XM_007866139.1"/>
</dbReference>
<accession>S7QB77</accession>
<dbReference type="OMA" id="MWRIKIL"/>